<keyword evidence="5" id="KW-1185">Reference proteome</keyword>
<evidence type="ECO:0000256" key="1">
    <source>
        <dbReference type="PROSITE-ProRule" id="PRU00042"/>
    </source>
</evidence>
<dbReference type="KEGG" id="mlr:MELLADRAFT_106555"/>
<dbReference type="InParanoid" id="F4RLW0"/>
<protein>
    <recommendedName>
        <fullName evidence="3">C2H2-type domain-containing protein</fullName>
    </recommendedName>
</protein>
<gene>
    <name evidence="4" type="ORF">MELLADRAFT_106555</name>
</gene>
<organism evidence="5">
    <name type="scientific">Melampsora larici-populina (strain 98AG31 / pathotype 3-4-7)</name>
    <name type="common">Poplar leaf rust fungus</name>
    <dbReference type="NCBI Taxonomy" id="747676"/>
    <lineage>
        <taxon>Eukaryota</taxon>
        <taxon>Fungi</taxon>
        <taxon>Dikarya</taxon>
        <taxon>Basidiomycota</taxon>
        <taxon>Pucciniomycotina</taxon>
        <taxon>Pucciniomycetes</taxon>
        <taxon>Pucciniales</taxon>
        <taxon>Melampsoraceae</taxon>
        <taxon>Melampsora</taxon>
    </lineage>
</organism>
<feature type="region of interest" description="Disordered" evidence="2">
    <location>
        <begin position="103"/>
        <end position="135"/>
    </location>
</feature>
<name>F4RLW0_MELLP</name>
<dbReference type="GO" id="GO:0008270">
    <property type="term" value="F:zinc ion binding"/>
    <property type="evidence" value="ECO:0007669"/>
    <property type="project" value="UniProtKB-KW"/>
</dbReference>
<sequence>MIATNEKSYPCKCTCGFVAVMNLALTRPGNGIANCSNLQLLPLELRLHSLGAYRHILDAAPANAPAGPYGSIDSSGSEELCPQEWTGHQDVISQNDEIRSEDLVATPKRSLPPTESDNLQSIKRQHVDPQDPQSQEPSAVLKIFKCFLDPFCEMRFTRAEHLARHERQHKSSVHKYALEENRQTELLLVQVHKGMQRENHKRKLAIVAAQKKQQSESAPASKPRATASKSKPSPKTSRVQGAYSPVRSTQGRTFCSDLSHATPIASIRYPEYPPTSCFSPYLHEINHSGSGYASSSGVPYSFQDHLSSIGFSPAYNESPRTPHLSSNFPMHSSPDFEVDRVPSYADLPISSTVNTIPEVAREPYSHIMMEPFAVPSDSDLLSSRQLIPMQPFQPSRKANTSSMFPNPCQLDTESYSQLSNLTSQNVGIPSVCTTEQNSWPPFSFSHPRISLGPSYLTGSHFAPNENMDQSAFREYCHSEASLMQPEPWNEHSTSYLASTPYDGFSKGLEESAHPRMEISHINPSASTHDEHADNLEVFFK</sequence>
<dbReference type="OrthoDB" id="2507815at2759"/>
<dbReference type="VEuPathDB" id="FungiDB:MELLADRAFT_106555"/>
<accession>F4RLW0</accession>
<dbReference type="GeneID" id="18922918"/>
<dbReference type="PROSITE" id="PS50157">
    <property type="entry name" value="ZINC_FINGER_C2H2_2"/>
    <property type="match status" value="1"/>
</dbReference>
<dbReference type="EMBL" id="GL883107">
    <property type="protein sequence ID" value="EGG06611.1"/>
    <property type="molecule type" value="Genomic_DNA"/>
</dbReference>
<reference evidence="5" key="1">
    <citation type="journal article" date="2011" name="Proc. Natl. Acad. Sci. U.S.A.">
        <title>Obligate biotrophy features unraveled by the genomic analysis of rust fungi.</title>
        <authorList>
            <person name="Duplessis S."/>
            <person name="Cuomo C.A."/>
            <person name="Lin Y.-C."/>
            <person name="Aerts A."/>
            <person name="Tisserant E."/>
            <person name="Veneault-Fourrey C."/>
            <person name="Joly D.L."/>
            <person name="Hacquard S."/>
            <person name="Amselem J."/>
            <person name="Cantarel B.L."/>
            <person name="Chiu R."/>
            <person name="Coutinho P.M."/>
            <person name="Feau N."/>
            <person name="Field M."/>
            <person name="Frey P."/>
            <person name="Gelhaye E."/>
            <person name="Goldberg J."/>
            <person name="Grabherr M.G."/>
            <person name="Kodira C.D."/>
            <person name="Kohler A."/>
            <person name="Kuees U."/>
            <person name="Lindquist E.A."/>
            <person name="Lucas S.M."/>
            <person name="Mago R."/>
            <person name="Mauceli E."/>
            <person name="Morin E."/>
            <person name="Murat C."/>
            <person name="Pangilinan J.L."/>
            <person name="Park R."/>
            <person name="Pearson M."/>
            <person name="Quesneville H."/>
            <person name="Rouhier N."/>
            <person name="Sakthikumar S."/>
            <person name="Salamov A.A."/>
            <person name="Schmutz J."/>
            <person name="Selles B."/>
            <person name="Shapiro H."/>
            <person name="Tanguay P."/>
            <person name="Tuskan G.A."/>
            <person name="Henrissat B."/>
            <person name="Van de Peer Y."/>
            <person name="Rouze P."/>
            <person name="Ellis J.G."/>
            <person name="Dodds P.N."/>
            <person name="Schein J.E."/>
            <person name="Zhong S."/>
            <person name="Hamelin R.C."/>
            <person name="Grigoriev I.V."/>
            <person name="Szabo L.J."/>
            <person name="Martin F."/>
        </authorList>
    </citation>
    <scope>NUCLEOTIDE SEQUENCE [LARGE SCALE GENOMIC DNA]</scope>
    <source>
        <strain evidence="5">98AG31 / pathotype 3-4-7</strain>
    </source>
</reference>
<keyword evidence="1" id="KW-0479">Metal-binding</keyword>
<feature type="compositionally biased region" description="Low complexity" evidence="2">
    <location>
        <begin position="217"/>
        <end position="238"/>
    </location>
</feature>
<feature type="region of interest" description="Disordered" evidence="2">
    <location>
        <begin position="207"/>
        <end position="247"/>
    </location>
</feature>
<dbReference type="Proteomes" id="UP000001072">
    <property type="component" value="Unassembled WGS sequence"/>
</dbReference>
<keyword evidence="1" id="KW-0862">Zinc</keyword>
<keyword evidence="1" id="KW-0863">Zinc-finger</keyword>
<evidence type="ECO:0000313" key="4">
    <source>
        <dbReference type="EMBL" id="EGG06611.1"/>
    </source>
</evidence>
<dbReference type="RefSeq" id="XP_007410051.1">
    <property type="nucleotide sequence ID" value="XM_007409989.1"/>
</dbReference>
<feature type="compositionally biased region" description="Polar residues" evidence="2">
    <location>
        <begin position="113"/>
        <end position="122"/>
    </location>
</feature>
<dbReference type="AlphaFoldDB" id="F4RLW0"/>
<evidence type="ECO:0000313" key="5">
    <source>
        <dbReference type="Proteomes" id="UP000001072"/>
    </source>
</evidence>
<evidence type="ECO:0000256" key="2">
    <source>
        <dbReference type="SAM" id="MobiDB-lite"/>
    </source>
</evidence>
<feature type="domain" description="C2H2-type" evidence="3">
    <location>
        <begin position="144"/>
        <end position="174"/>
    </location>
</feature>
<dbReference type="HOGENOM" id="CLU_504408_0_0_1"/>
<evidence type="ECO:0000259" key="3">
    <source>
        <dbReference type="PROSITE" id="PS50157"/>
    </source>
</evidence>
<dbReference type="InterPro" id="IPR013087">
    <property type="entry name" value="Znf_C2H2_type"/>
</dbReference>
<proteinExistence type="predicted"/>